<proteinExistence type="predicted"/>
<name>A0AAD7RWP0_9TELE</name>
<organism evidence="1 2">
    <name type="scientific">Aldrovandia affinis</name>
    <dbReference type="NCBI Taxonomy" id="143900"/>
    <lineage>
        <taxon>Eukaryota</taxon>
        <taxon>Metazoa</taxon>
        <taxon>Chordata</taxon>
        <taxon>Craniata</taxon>
        <taxon>Vertebrata</taxon>
        <taxon>Euteleostomi</taxon>
        <taxon>Actinopterygii</taxon>
        <taxon>Neopterygii</taxon>
        <taxon>Teleostei</taxon>
        <taxon>Notacanthiformes</taxon>
        <taxon>Halosauridae</taxon>
        <taxon>Aldrovandia</taxon>
    </lineage>
</organism>
<protein>
    <submittedName>
        <fullName evidence="1">Uncharacterized protein</fullName>
    </submittedName>
</protein>
<dbReference type="AlphaFoldDB" id="A0AAD7RWP0"/>
<evidence type="ECO:0000313" key="1">
    <source>
        <dbReference type="EMBL" id="KAJ8391748.1"/>
    </source>
</evidence>
<keyword evidence="2" id="KW-1185">Reference proteome</keyword>
<accession>A0AAD7RWP0</accession>
<dbReference type="PANTHER" id="PTHR47272:SF2">
    <property type="entry name" value="PIGGYBAC TRANSPOSABLE ELEMENT-DERIVED PROTEIN 3-LIKE"/>
    <property type="match status" value="1"/>
</dbReference>
<dbReference type="EMBL" id="JAINUG010000153">
    <property type="protein sequence ID" value="KAJ8391748.1"/>
    <property type="molecule type" value="Genomic_DNA"/>
</dbReference>
<comment type="caution">
    <text evidence="1">The sequence shown here is derived from an EMBL/GenBank/DDBJ whole genome shotgun (WGS) entry which is preliminary data.</text>
</comment>
<reference evidence="1" key="1">
    <citation type="journal article" date="2023" name="Science">
        <title>Genome structures resolve the early diversification of teleost fishes.</title>
        <authorList>
            <person name="Parey E."/>
            <person name="Louis A."/>
            <person name="Montfort J."/>
            <person name="Bouchez O."/>
            <person name="Roques C."/>
            <person name="Iampietro C."/>
            <person name="Lluch J."/>
            <person name="Castinel A."/>
            <person name="Donnadieu C."/>
            <person name="Desvignes T."/>
            <person name="Floi Bucao C."/>
            <person name="Jouanno E."/>
            <person name="Wen M."/>
            <person name="Mejri S."/>
            <person name="Dirks R."/>
            <person name="Jansen H."/>
            <person name="Henkel C."/>
            <person name="Chen W.J."/>
            <person name="Zahm M."/>
            <person name="Cabau C."/>
            <person name="Klopp C."/>
            <person name="Thompson A.W."/>
            <person name="Robinson-Rechavi M."/>
            <person name="Braasch I."/>
            <person name="Lecointre G."/>
            <person name="Bobe J."/>
            <person name="Postlethwait J.H."/>
            <person name="Berthelot C."/>
            <person name="Roest Crollius H."/>
            <person name="Guiguen Y."/>
        </authorList>
    </citation>
    <scope>NUCLEOTIDE SEQUENCE</scope>
    <source>
        <strain evidence="1">NC1722</strain>
    </source>
</reference>
<gene>
    <name evidence="1" type="ORF">AAFF_G00085200</name>
</gene>
<dbReference type="PANTHER" id="PTHR47272">
    <property type="entry name" value="DDE_TNP_1_7 DOMAIN-CONTAINING PROTEIN"/>
    <property type="match status" value="1"/>
</dbReference>
<dbReference type="Proteomes" id="UP001221898">
    <property type="component" value="Unassembled WGS sequence"/>
</dbReference>
<evidence type="ECO:0000313" key="2">
    <source>
        <dbReference type="Proteomes" id="UP001221898"/>
    </source>
</evidence>
<sequence length="167" mass="18472">MNKSCLSEGSSPVFQYVKGKPEPWEIKVYFLFGRSGLADDCVIYQEKKINAAGTARVCHFPKPPLISDKEMAKNVRGNHDEIRSRDGKVVVTKWFDNHAVVMASNSVGVGEEGEVGRWEKSEGALVRIKRPEVVQTYTQATAGSSTAETSNARVSLPSTHWIGFTLR</sequence>